<evidence type="ECO:0000313" key="1">
    <source>
        <dbReference type="EMBL" id="KAK8894983.1"/>
    </source>
</evidence>
<proteinExistence type="predicted"/>
<protein>
    <submittedName>
        <fullName evidence="1">Uncharacterized protein</fullName>
    </submittedName>
</protein>
<accession>A0ABR2KV28</accession>
<evidence type="ECO:0000313" key="2">
    <source>
        <dbReference type="Proteomes" id="UP001470230"/>
    </source>
</evidence>
<organism evidence="1 2">
    <name type="scientific">Tritrichomonas musculus</name>
    <dbReference type="NCBI Taxonomy" id="1915356"/>
    <lineage>
        <taxon>Eukaryota</taxon>
        <taxon>Metamonada</taxon>
        <taxon>Parabasalia</taxon>
        <taxon>Tritrichomonadida</taxon>
        <taxon>Tritrichomonadidae</taxon>
        <taxon>Tritrichomonas</taxon>
    </lineage>
</organism>
<gene>
    <name evidence="1" type="ORF">M9Y10_023425</name>
</gene>
<name>A0ABR2KV28_9EUKA</name>
<keyword evidence="2" id="KW-1185">Reference proteome</keyword>
<sequence length="235" mass="27527">MSFFKKLFFWTNSNRIRETDIKCSSPPLLDLPYKFPGRNIYSVKKLQTKIYHNQSCSTDGLTNDISVQCEIHDPPIWHKKSSKNVKKKKNSKSMQKTIINDNNSNANDTLAIDITINFPEKPKPLRRNQEFDLSGIEKFIKNSKQQEPIFHFIFDDQIQKIPENKIEVQEISLPIHENIKQDETTHESDKSAEETNLYDFNSNTQNNNVIELSDQQQIDNFDLPEPQGRFVFEFD</sequence>
<comment type="caution">
    <text evidence="1">The sequence shown here is derived from an EMBL/GenBank/DDBJ whole genome shotgun (WGS) entry which is preliminary data.</text>
</comment>
<reference evidence="1 2" key="1">
    <citation type="submission" date="2024-04" db="EMBL/GenBank/DDBJ databases">
        <title>Tritrichomonas musculus Genome.</title>
        <authorList>
            <person name="Alves-Ferreira E."/>
            <person name="Grigg M."/>
            <person name="Lorenzi H."/>
            <person name="Galac M."/>
        </authorList>
    </citation>
    <scope>NUCLEOTIDE SEQUENCE [LARGE SCALE GENOMIC DNA]</scope>
    <source>
        <strain evidence="1 2">EAF2021</strain>
    </source>
</reference>
<dbReference type="EMBL" id="JAPFFF010000003">
    <property type="protein sequence ID" value="KAK8894983.1"/>
    <property type="molecule type" value="Genomic_DNA"/>
</dbReference>
<dbReference type="Proteomes" id="UP001470230">
    <property type="component" value="Unassembled WGS sequence"/>
</dbReference>